<protein>
    <submittedName>
        <fullName evidence="1">Golgi transport complex subunit 3</fullName>
    </submittedName>
</protein>
<gene>
    <name evidence="1" type="primary">COG3_4</name>
    <name evidence="1" type="ORF">OS493_022286</name>
</gene>
<evidence type="ECO:0000313" key="1">
    <source>
        <dbReference type="EMBL" id="KAJ7330671.1"/>
    </source>
</evidence>
<name>A0A9W9YB88_9CNID</name>
<sequence>MAAQVGSYSNEVKEKLSLWDVKDSPLAPLSEKQRNSVLELTTVAGNRPLLDELPDDDCTSLPAKRT</sequence>
<reference evidence="1" key="1">
    <citation type="submission" date="2023-01" db="EMBL/GenBank/DDBJ databases">
        <title>Genome assembly of the deep-sea coral Lophelia pertusa.</title>
        <authorList>
            <person name="Herrera S."/>
            <person name="Cordes E."/>
        </authorList>
    </citation>
    <scope>NUCLEOTIDE SEQUENCE</scope>
    <source>
        <strain evidence="1">USNM1676648</strain>
        <tissue evidence="1">Polyp</tissue>
    </source>
</reference>
<keyword evidence="2" id="KW-1185">Reference proteome</keyword>
<evidence type="ECO:0000313" key="2">
    <source>
        <dbReference type="Proteomes" id="UP001163046"/>
    </source>
</evidence>
<proteinExistence type="predicted"/>
<organism evidence="1 2">
    <name type="scientific">Desmophyllum pertusum</name>
    <dbReference type="NCBI Taxonomy" id="174260"/>
    <lineage>
        <taxon>Eukaryota</taxon>
        <taxon>Metazoa</taxon>
        <taxon>Cnidaria</taxon>
        <taxon>Anthozoa</taxon>
        <taxon>Hexacorallia</taxon>
        <taxon>Scleractinia</taxon>
        <taxon>Caryophylliina</taxon>
        <taxon>Caryophylliidae</taxon>
        <taxon>Desmophyllum</taxon>
    </lineage>
</organism>
<dbReference type="EMBL" id="MU827792">
    <property type="protein sequence ID" value="KAJ7330671.1"/>
    <property type="molecule type" value="Genomic_DNA"/>
</dbReference>
<accession>A0A9W9YB88</accession>
<comment type="caution">
    <text evidence="1">The sequence shown here is derived from an EMBL/GenBank/DDBJ whole genome shotgun (WGS) entry which is preliminary data.</text>
</comment>
<dbReference type="AlphaFoldDB" id="A0A9W9YB88"/>
<dbReference type="Proteomes" id="UP001163046">
    <property type="component" value="Unassembled WGS sequence"/>
</dbReference>